<feature type="region of interest" description="Disordered" evidence="1">
    <location>
        <begin position="128"/>
        <end position="150"/>
    </location>
</feature>
<protein>
    <recommendedName>
        <fullName evidence="5">UrcA family protein</fullName>
    </recommendedName>
</protein>
<reference evidence="3 4" key="1">
    <citation type="submission" date="2021-03" db="EMBL/GenBank/DDBJ databases">
        <authorList>
            <person name="So Y."/>
        </authorList>
    </citation>
    <scope>NUCLEOTIDE SEQUENCE [LARGE SCALE GENOMIC DNA]</scope>
    <source>
        <strain evidence="3 4">PWR1</strain>
    </source>
</reference>
<accession>A0ABS4B029</accession>
<dbReference type="EMBL" id="JAGIYZ010000048">
    <property type="protein sequence ID" value="MBP0466990.1"/>
    <property type="molecule type" value="Genomic_DNA"/>
</dbReference>
<sequence length="150" mass="15921">MRQRPGRFRAAVPLLLVLAGASPAAAQMEILGDAPGTAGSGSVGCGEINARAMEASLVVRQHASALSAGFEPDARPQAMVLLAWLDQWAGRLRGLVDVGQSADCLDDGDAETYRRALVAAARVGNQAREELLRTPRAPQAAQQQQQRRRP</sequence>
<evidence type="ECO:0000256" key="1">
    <source>
        <dbReference type="SAM" id="MobiDB-lite"/>
    </source>
</evidence>
<keyword evidence="2" id="KW-0732">Signal</keyword>
<evidence type="ECO:0008006" key="5">
    <source>
        <dbReference type="Google" id="ProtNLM"/>
    </source>
</evidence>
<feature type="chain" id="PRO_5046976250" description="UrcA family protein" evidence="2">
    <location>
        <begin position="27"/>
        <end position="150"/>
    </location>
</feature>
<dbReference type="RefSeq" id="WP_209354362.1">
    <property type="nucleotide sequence ID" value="NZ_JAGIYZ010000048.1"/>
</dbReference>
<gene>
    <name evidence="3" type="ORF">J5Y09_23885</name>
</gene>
<feature type="compositionally biased region" description="Low complexity" evidence="1">
    <location>
        <begin position="135"/>
        <end position="150"/>
    </location>
</feature>
<name>A0ABS4B029_9PROT</name>
<proteinExistence type="predicted"/>
<organism evidence="3 4">
    <name type="scientific">Roseomonas nitratireducens</name>
    <dbReference type="NCBI Taxonomy" id="2820810"/>
    <lineage>
        <taxon>Bacteria</taxon>
        <taxon>Pseudomonadati</taxon>
        <taxon>Pseudomonadota</taxon>
        <taxon>Alphaproteobacteria</taxon>
        <taxon>Acetobacterales</taxon>
        <taxon>Roseomonadaceae</taxon>
        <taxon>Roseomonas</taxon>
    </lineage>
</organism>
<keyword evidence="4" id="KW-1185">Reference proteome</keyword>
<evidence type="ECO:0000313" key="3">
    <source>
        <dbReference type="EMBL" id="MBP0466990.1"/>
    </source>
</evidence>
<evidence type="ECO:0000256" key="2">
    <source>
        <dbReference type="SAM" id="SignalP"/>
    </source>
</evidence>
<comment type="caution">
    <text evidence="3">The sequence shown here is derived from an EMBL/GenBank/DDBJ whole genome shotgun (WGS) entry which is preliminary data.</text>
</comment>
<evidence type="ECO:0000313" key="4">
    <source>
        <dbReference type="Proteomes" id="UP000680815"/>
    </source>
</evidence>
<feature type="signal peptide" evidence="2">
    <location>
        <begin position="1"/>
        <end position="26"/>
    </location>
</feature>
<dbReference type="Proteomes" id="UP000680815">
    <property type="component" value="Unassembled WGS sequence"/>
</dbReference>